<evidence type="ECO:0000313" key="1">
    <source>
        <dbReference type="EMBL" id="GIX85795.1"/>
    </source>
</evidence>
<protein>
    <submittedName>
        <fullName evidence="1">Uncharacterized protein</fullName>
    </submittedName>
</protein>
<evidence type="ECO:0000313" key="2">
    <source>
        <dbReference type="Proteomes" id="UP001054945"/>
    </source>
</evidence>
<keyword evidence="2" id="KW-1185">Reference proteome</keyword>
<dbReference type="Proteomes" id="UP001054945">
    <property type="component" value="Unassembled WGS sequence"/>
</dbReference>
<name>A0AAV4NLV6_CAEEX</name>
<gene>
    <name evidence="1" type="ORF">CEXT_542961</name>
</gene>
<sequence>MMVWTERGKIVTPLHPPPRNFWKGRREFFVGGQERWWGGEKTVMRGVREGGEGRQDAGVEKDAKVPLRPNPLPLFTTIPCSFSLMREMLARLTGRNF</sequence>
<dbReference type="AlphaFoldDB" id="A0AAV4NLV6"/>
<dbReference type="EMBL" id="BPLR01021092">
    <property type="protein sequence ID" value="GIX85795.1"/>
    <property type="molecule type" value="Genomic_DNA"/>
</dbReference>
<comment type="caution">
    <text evidence="1">The sequence shown here is derived from an EMBL/GenBank/DDBJ whole genome shotgun (WGS) entry which is preliminary data.</text>
</comment>
<proteinExistence type="predicted"/>
<organism evidence="1 2">
    <name type="scientific">Caerostris extrusa</name>
    <name type="common">Bark spider</name>
    <name type="synonym">Caerostris bankana</name>
    <dbReference type="NCBI Taxonomy" id="172846"/>
    <lineage>
        <taxon>Eukaryota</taxon>
        <taxon>Metazoa</taxon>
        <taxon>Ecdysozoa</taxon>
        <taxon>Arthropoda</taxon>
        <taxon>Chelicerata</taxon>
        <taxon>Arachnida</taxon>
        <taxon>Araneae</taxon>
        <taxon>Araneomorphae</taxon>
        <taxon>Entelegynae</taxon>
        <taxon>Araneoidea</taxon>
        <taxon>Araneidae</taxon>
        <taxon>Caerostris</taxon>
    </lineage>
</organism>
<accession>A0AAV4NLV6</accession>
<reference evidence="1 2" key="1">
    <citation type="submission" date="2021-06" db="EMBL/GenBank/DDBJ databases">
        <title>Caerostris extrusa draft genome.</title>
        <authorList>
            <person name="Kono N."/>
            <person name="Arakawa K."/>
        </authorList>
    </citation>
    <scope>NUCLEOTIDE SEQUENCE [LARGE SCALE GENOMIC DNA]</scope>
</reference>